<keyword evidence="1" id="KW-0378">Hydrolase</keyword>
<dbReference type="InterPro" id="IPR036397">
    <property type="entry name" value="RNaseH_sf"/>
</dbReference>
<dbReference type="InterPro" id="IPR012337">
    <property type="entry name" value="RNaseH-like_sf"/>
</dbReference>
<dbReference type="GO" id="GO:0004527">
    <property type="term" value="F:exonuclease activity"/>
    <property type="evidence" value="ECO:0007669"/>
    <property type="project" value="UniProtKB-KW"/>
</dbReference>
<comment type="caution">
    <text evidence="1">The sequence shown here is derived from an EMBL/GenBank/DDBJ whole genome shotgun (WGS) entry which is preliminary data.</text>
</comment>
<keyword evidence="1" id="KW-0269">Exonuclease</keyword>
<dbReference type="GO" id="GO:0003676">
    <property type="term" value="F:nucleic acid binding"/>
    <property type="evidence" value="ECO:0007669"/>
    <property type="project" value="InterPro"/>
</dbReference>
<keyword evidence="1" id="KW-0540">Nuclease</keyword>
<accession>K2BAV0</accession>
<proteinExistence type="predicted"/>
<sequence length="202" mass="23983">MIVLDIETSGADPYKNSIVSVWALELENPLNQFYGECRIISWDEIQERALEVNWFTVEQITDITKITVSELILEFMNWSAFIKDQTIWGHNVGYFDLRFLEVNWDRTWTKHNFWLVNGNYKTLDLHTVSYEYHKRKWLVIPYKNNLSSLNLDTILGTVWLPTEPRPHNALNGAKYEAEAFSRYFYGKKLLPEFEKYDIPEGF</sequence>
<dbReference type="Gene3D" id="3.30.420.10">
    <property type="entry name" value="Ribonuclease H-like superfamily/Ribonuclease H"/>
    <property type="match status" value="1"/>
</dbReference>
<gene>
    <name evidence="1" type="ORF">ACD_49C00077G0021</name>
</gene>
<name>K2BAV0_9BACT</name>
<dbReference type="EMBL" id="AMFJ01021663">
    <property type="protein sequence ID" value="EKD65893.1"/>
    <property type="molecule type" value="Genomic_DNA"/>
</dbReference>
<dbReference type="AlphaFoldDB" id="K2BAV0"/>
<evidence type="ECO:0000313" key="1">
    <source>
        <dbReference type="EMBL" id="EKD65893.1"/>
    </source>
</evidence>
<dbReference type="SUPFAM" id="SSF53098">
    <property type="entry name" value="Ribonuclease H-like"/>
    <property type="match status" value="1"/>
</dbReference>
<organism evidence="1">
    <name type="scientific">uncultured bacterium</name>
    <name type="common">gcode 4</name>
    <dbReference type="NCBI Taxonomy" id="1234023"/>
    <lineage>
        <taxon>Bacteria</taxon>
        <taxon>environmental samples</taxon>
    </lineage>
</organism>
<reference evidence="1" key="1">
    <citation type="journal article" date="2012" name="Science">
        <title>Fermentation, hydrogen, and sulfur metabolism in multiple uncultivated bacterial phyla.</title>
        <authorList>
            <person name="Wrighton K.C."/>
            <person name="Thomas B.C."/>
            <person name="Sharon I."/>
            <person name="Miller C.S."/>
            <person name="Castelle C.J."/>
            <person name="VerBerkmoes N.C."/>
            <person name="Wilkins M.J."/>
            <person name="Hettich R.L."/>
            <person name="Lipton M.S."/>
            <person name="Williams K.H."/>
            <person name="Long P.E."/>
            <person name="Banfield J.F."/>
        </authorList>
    </citation>
    <scope>NUCLEOTIDE SEQUENCE [LARGE SCALE GENOMIC DNA]</scope>
</reference>
<protein>
    <submittedName>
        <fullName evidence="1">Exonuclease RNase T and DNA polymerase III</fullName>
    </submittedName>
</protein>